<dbReference type="InterPro" id="IPR051599">
    <property type="entry name" value="Cell_Envelope_Assoc"/>
</dbReference>
<dbReference type="CDD" id="cd06259">
    <property type="entry name" value="YdcF-like"/>
    <property type="match status" value="1"/>
</dbReference>
<dbReference type="InterPro" id="IPR003848">
    <property type="entry name" value="DUF218"/>
</dbReference>
<reference evidence="1 2" key="1">
    <citation type="journal article" date="2019" name="Nat. Med.">
        <title>A library of human gut bacterial isolates paired with longitudinal multiomics data enables mechanistic microbiome research.</title>
        <authorList>
            <person name="Poyet M."/>
            <person name="Groussin M."/>
            <person name="Gibbons S.M."/>
            <person name="Avila-Pacheco J."/>
            <person name="Jiang X."/>
            <person name="Kearney S.M."/>
            <person name="Perrotta A.R."/>
            <person name="Berdy B."/>
            <person name="Zhao S."/>
            <person name="Lieberman T.D."/>
            <person name="Swanson P.K."/>
            <person name="Smith M."/>
            <person name="Roesemann S."/>
            <person name="Alexander J.E."/>
            <person name="Rich S.A."/>
            <person name="Livny J."/>
            <person name="Vlamakis H."/>
            <person name="Clish C."/>
            <person name="Bullock K."/>
            <person name="Deik A."/>
            <person name="Scott J."/>
            <person name="Pierce K.A."/>
            <person name="Xavier R.J."/>
            <person name="Alm E.J."/>
        </authorList>
    </citation>
    <scope>NUCLEOTIDE SEQUENCE [LARGE SCALE GENOMIC DNA]</scope>
    <source>
        <strain evidence="1 2">BIOML-A7</strain>
    </source>
</reference>
<dbReference type="Gene3D" id="3.40.50.620">
    <property type="entry name" value="HUPs"/>
    <property type="match status" value="1"/>
</dbReference>
<dbReference type="Pfam" id="PF02698">
    <property type="entry name" value="DUF218"/>
    <property type="match status" value="1"/>
</dbReference>
<dbReference type="EMBL" id="WMZR01000026">
    <property type="protein sequence ID" value="MTS52882.1"/>
    <property type="molecule type" value="Genomic_DNA"/>
</dbReference>
<comment type="caution">
    <text evidence="1">The sequence shown here is derived from an EMBL/GenBank/DDBJ whole genome shotgun (WGS) entry which is preliminary data.</text>
</comment>
<dbReference type="Proteomes" id="UP000449193">
    <property type="component" value="Unassembled WGS sequence"/>
</dbReference>
<dbReference type="GO" id="GO:0000270">
    <property type="term" value="P:peptidoglycan metabolic process"/>
    <property type="evidence" value="ECO:0007669"/>
    <property type="project" value="TreeGrafter"/>
</dbReference>
<dbReference type="GO" id="GO:0005886">
    <property type="term" value="C:plasma membrane"/>
    <property type="evidence" value="ECO:0007669"/>
    <property type="project" value="TreeGrafter"/>
</dbReference>
<accession>A0A6I3QCD7</accession>
<gene>
    <name evidence="1" type="ORF">GMD52_15255</name>
</gene>
<dbReference type="PANTHER" id="PTHR30336:SF18">
    <property type="entry name" value="MEMBRANE PROTEIN"/>
    <property type="match status" value="1"/>
</dbReference>
<protein>
    <submittedName>
        <fullName evidence="1">Uncharacterized protein</fullName>
    </submittedName>
</protein>
<dbReference type="RefSeq" id="WP_155201679.1">
    <property type="nucleotide sequence ID" value="NZ_WMZL01000025.1"/>
</dbReference>
<dbReference type="InterPro" id="IPR014729">
    <property type="entry name" value="Rossmann-like_a/b/a_fold"/>
</dbReference>
<evidence type="ECO:0000313" key="1">
    <source>
        <dbReference type="EMBL" id="MTS52882.1"/>
    </source>
</evidence>
<dbReference type="GO" id="GO:0043164">
    <property type="term" value="P:Gram-negative-bacterium-type cell wall biogenesis"/>
    <property type="evidence" value="ECO:0007669"/>
    <property type="project" value="TreeGrafter"/>
</dbReference>
<evidence type="ECO:0000313" key="2">
    <source>
        <dbReference type="Proteomes" id="UP000449193"/>
    </source>
</evidence>
<sequence length="130" mass="14511">MGAREYAMEKDYPAELVLAETQSKNTKENFLYSKRVAEAHSEGKPYCCIYATSDYHLLRAGLYAGRAGFSCDGVGGRTAGYYLPNALLREYIAYVVMNKKRYLTIAAVVFALSLTLWGGLALLAWFARML</sequence>
<name>A0A6I3QCD7_9FIRM</name>
<proteinExistence type="predicted"/>
<dbReference type="AlphaFoldDB" id="A0A6I3QCD7"/>
<dbReference type="PANTHER" id="PTHR30336">
    <property type="entry name" value="INNER MEMBRANE PROTEIN, PROBABLE PERMEASE"/>
    <property type="match status" value="1"/>
</dbReference>
<organism evidence="1 2">
    <name type="scientific">Ruthenibacterium lactatiformans</name>
    <dbReference type="NCBI Taxonomy" id="1550024"/>
    <lineage>
        <taxon>Bacteria</taxon>
        <taxon>Bacillati</taxon>
        <taxon>Bacillota</taxon>
        <taxon>Clostridia</taxon>
        <taxon>Eubacteriales</taxon>
        <taxon>Oscillospiraceae</taxon>
        <taxon>Ruthenibacterium</taxon>
    </lineage>
</organism>